<keyword evidence="1" id="KW-0472">Membrane</keyword>
<evidence type="ECO:0000313" key="3">
    <source>
        <dbReference type="Proteomes" id="UP000011648"/>
    </source>
</evidence>
<evidence type="ECO:0000256" key="1">
    <source>
        <dbReference type="SAM" id="Phobius"/>
    </source>
</evidence>
<reference evidence="2 3" key="1">
    <citation type="journal article" date="2014" name="PLoS Genet.">
        <title>Phylogenetically driven sequencing of extremely halophilic archaea reveals strategies for static and dynamic osmo-response.</title>
        <authorList>
            <person name="Becker E.A."/>
            <person name="Seitzer P.M."/>
            <person name="Tritt A."/>
            <person name="Larsen D."/>
            <person name="Krusor M."/>
            <person name="Yao A.I."/>
            <person name="Wu D."/>
            <person name="Madern D."/>
            <person name="Eisen J.A."/>
            <person name="Darling A.E."/>
            <person name="Facciotti M.T."/>
        </authorList>
    </citation>
    <scope>NUCLEOTIDE SEQUENCE [LARGE SCALE GENOMIC DNA]</scope>
    <source>
        <strain evidence="2 3">DSM 12281</strain>
    </source>
</reference>
<dbReference type="RefSeq" id="WP_006824593.1">
    <property type="nucleotide sequence ID" value="NZ_AOIL01000012.1"/>
</dbReference>
<evidence type="ECO:0000313" key="2">
    <source>
        <dbReference type="EMBL" id="ELY96035.1"/>
    </source>
</evidence>
<protein>
    <submittedName>
        <fullName evidence="2">Uncharacterized protein</fullName>
    </submittedName>
</protein>
<keyword evidence="1" id="KW-0812">Transmembrane</keyword>
<comment type="caution">
    <text evidence="2">The sequence shown here is derived from an EMBL/GenBank/DDBJ whole genome shotgun (WGS) entry which is preliminary data.</text>
</comment>
<feature type="transmembrane region" description="Helical" evidence="1">
    <location>
        <begin position="15"/>
        <end position="34"/>
    </location>
</feature>
<gene>
    <name evidence="2" type="ORF">C484_03569</name>
</gene>
<dbReference type="Proteomes" id="UP000011648">
    <property type="component" value="Unassembled WGS sequence"/>
</dbReference>
<sequence length="53" mass="5596">MLDVPLHTGATHPNLVWILLPSLLSFAAGLGLGARSNRLLDRVRSDDASASAE</sequence>
<organism evidence="2 3">
    <name type="scientific">Natrialba taiwanensis DSM 12281</name>
    <dbReference type="NCBI Taxonomy" id="1230458"/>
    <lineage>
        <taxon>Archaea</taxon>
        <taxon>Methanobacteriati</taxon>
        <taxon>Methanobacteriota</taxon>
        <taxon>Stenosarchaea group</taxon>
        <taxon>Halobacteria</taxon>
        <taxon>Halobacteriales</taxon>
        <taxon>Natrialbaceae</taxon>
        <taxon>Natrialba</taxon>
    </lineage>
</organism>
<keyword evidence="3" id="KW-1185">Reference proteome</keyword>
<dbReference type="PATRIC" id="fig|1230458.4.peg.716"/>
<accession>M0ABD2</accession>
<keyword evidence="1" id="KW-1133">Transmembrane helix</keyword>
<proteinExistence type="predicted"/>
<dbReference type="AlphaFoldDB" id="M0ABD2"/>
<name>M0ABD2_9EURY</name>
<dbReference type="EMBL" id="AOIL01000012">
    <property type="protein sequence ID" value="ELY96035.1"/>
    <property type="molecule type" value="Genomic_DNA"/>
</dbReference>